<sequence>MYINFKNKCLIIIFLSLFGVIFLTACNSGTSKESNTPLSRTEFLLGTVTTISLYDHQSEETLDLAIEKLKELEDTLSINKTGTLIDEINDAAGIHPVVVDENTYDVIEKGLFYSELTNGAFDITVGPIVKLWNIGFPEARIPSPTEIEDALPLVGFDKVTLNPEDLSVYLTEPGMRLDLG</sequence>
<keyword evidence="6" id="KW-0479">Metal-binding</keyword>
<reference evidence="11" key="2">
    <citation type="submission" date="2021-04" db="EMBL/GenBank/DDBJ databases">
        <authorList>
            <person name="Gilroy R."/>
        </authorList>
    </citation>
    <scope>NUCLEOTIDE SEQUENCE</scope>
    <source>
        <strain evidence="11">B5-657</strain>
    </source>
</reference>
<evidence type="ECO:0000256" key="3">
    <source>
        <dbReference type="ARBA" id="ARBA00016337"/>
    </source>
</evidence>
<dbReference type="EMBL" id="JAHLFQ010000261">
    <property type="protein sequence ID" value="MBU3805275.1"/>
    <property type="molecule type" value="Genomic_DNA"/>
</dbReference>
<keyword evidence="5 11" id="KW-0808">Transferase</keyword>
<comment type="cofactor">
    <cofactor evidence="1">
        <name>Mg(2+)</name>
        <dbReference type="ChEBI" id="CHEBI:18420"/>
    </cofactor>
</comment>
<evidence type="ECO:0000256" key="9">
    <source>
        <dbReference type="ARBA" id="ARBA00031306"/>
    </source>
</evidence>
<comment type="caution">
    <text evidence="11">The sequence shown here is derived from an EMBL/GenBank/DDBJ whole genome shotgun (WGS) entry which is preliminary data.</text>
</comment>
<evidence type="ECO:0000313" key="12">
    <source>
        <dbReference type="Proteomes" id="UP000824229"/>
    </source>
</evidence>
<evidence type="ECO:0000256" key="4">
    <source>
        <dbReference type="ARBA" id="ARBA00022630"/>
    </source>
</evidence>
<evidence type="ECO:0000256" key="2">
    <source>
        <dbReference type="ARBA" id="ARBA00011955"/>
    </source>
</evidence>
<dbReference type="EC" id="2.7.1.180" evidence="2"/>
<dbReference type="InterPro" id="IPR003374">
    <property type="entry name" value="ApbE-like_sf"/>
</dbReference>
<dbReference type="Proteomes" id="UP000824229">
    <property type="component" value="Unassembled WGS sequence"/>
</dbReference>
<dbReference type="SUPFAM" id="SSF143631">
    <property type="entry name" value="ApbE-like"/>
    <property type="match status" value="1"/>
</dbReference>
<dbReference type="GO" id="GO:0046872">
    <property type="term" value="F:metal ion binding"/>
    <property type="evidence" value="ECO:0007669"/>
    <property type="project" value="UniProtKB-KW"/>
</dbReference>
<accession>A0A9E2KED7</accession>
<comment type="catalytic activity">
    <reaction evidence="10">
        <text>L-threonyl-[protein] + FAD = FMN-L-threonyl-[protein] + AMP + H(+)</text>
        <dbReference type="Rhea" id="RHEA:36847"/>
        <dbReference type="Rhea" id="RHEA-COMP:11060"/>
        <dbReference type="Rhea" id="RHEA-COMP:11061"/>
        <dbReference type="ChEBI" id="CHEBI:15378"/>
        <dbReference type="ChEBI" id="CHEBI:30013"/>
        <dbReference type="ChEBI" id="CHEBI:57692"/>
        <dbReference type="ChEBI" id="CHEBI:74257"/>
        <dbReference type="ChEBI" id="CHEBI:456215"/>
        <dbReference type="EC" id="2.7.1.180"/>
    </reaction>
</comment>
<keyword evidence="8" id="KW-0460">Magnesium</keyword>
<keyword evidence="4" id="KW-0285">Flavoprotein</keyword>
<evidence type="ECO:0000256" key="1">
    <source>
        <dbReference type="ARBA" id="ARBA00001946"/>
    </source>
</evidence>
<evidence type="ECO:0000256" key="7">
    <source>
        <dbReference type="ARBA" id="ARBA00022827"/>
    </source>
</evidence>
<evidence type="ECO:0000256" key="5">
    <source>
        <dbReference type="ARBA" id="ARBA00022679"/>
    </source>
</evidence>
<evidence type="ECO:0000256" key="8">
    <source>
        <dbReference type="ARBA" id="ARBA00022842"/>
    </source>
</evidence>
<feature type="non-terminal residue" evidence="11">
    <location>
        <position position="180"/>
    </location>
</feature>
<organism evidence="11 12">
    <name type="scientific">Candidatus Cellulosilyticum pullistercoris</name>
    <dbReference type="NCBI Taxonomy" id="2838521"/>
    <lineage>
        <taxon>Bacteria</taxon>
        <taxon>Bacillati</taxon>
        <taxon>Bacillota</taxon>
        <taxon>Clostridia</taxon>
        <taxon>Lachnospirales</taxon>
        <taxon>Cellulosilyticaceae</taxon>
        <taxon>Cellulosilyticum</taxon>
    </lineage>
</organism>
<dbReference type="Pfam" id="PF02424">
    <property type="entry name" value="ApbE"/>
    <property type="match status" value="1"/>
</dbReference>
<evidence type="ECO:0000256" key="10">
    <source>
        <dbReference type="ARBA" id="ARBA00048540"/>
    </source>
</evidence>
<dbReference type="Gene3D" id="3.10.520.10">
    <property type="entry name" value="ApbE-like domains"/>
    <property type="match status" value="1"/>
</dbReference>
<dbReference type="GO" id="GO:0016740">
    <property type="term" value="F:transferase activity"/>
    <property type="evidence" value="ECO:0007669"/>
    <property type="project" value="UniProtKB-KW"/>
</dbReference>
<dbReference type="PANTHER" id="PTHR30040">
    <property type="entry name" value="THIAMINE BIOSYNTHESIS LIPOPROTEIN APBE"/>
    <property type="match status" value="1"/>
</dbReference>
<dbReference type="AlphaFoldDB" id="A0A9E2KED7"/>
<keyword evidence="7" id="KW-0274">FAD</keyword>
<proteinExistence type="predicted"/>
<evidence type="ECO:0000256" key="6">
    <source>
        <dbReference type="ARBA" id="ARBA00022723"/>
    </source>
</evidence>
<dbReference type="PROSITE" id="PS51257">
    <property type="entry name" value="PROKAR_LIPOPROTEIN"/>
    <property type="match status" value="1"/>
</dbReference>
<dbReference type="PANTHER" id="PTHR30040:SF2">
    <property type="entry name" value="FAD:PROTEIN FMN TRANSFERASE"/>
    <property type="match status" value="1"/>
</dbReference>
<protein>
    <recommendedName>
        <fullName evidence="3">FAD:protein FMN transferase</fullName>
        <ecNumber evidence="2">2.7.1.180</ecNumber>
    </recommendedName>
    <alternativeName>
        <fullName evidence="9">Flavin transferase</fullName>
    </alternativeName>
</protein>
<reference evidence="11" key="1">
    <citation type="journal article" date="2021" name="PeerJ">
        <title>Extensive microbial diversity within the chicken gut microbiome revealed by metagenomics and culture.</title>
        <authorList>
            <person name="Gilroy R."/>
            <person name="Ravi A."/>
            <person name="Getino M."/>
            <person name="Pursley I."/>
            <person name="Horton D.L."/>
            <person name="Alikhan N.F."/>
            <person name="Baker D."/>
            <person name="Gharbi K."/>
            <person name="Hall N."/>
            <person name="Watson M."/>
            <person name="Adriaenssens E.M."/>
            <person name="Foster-Nyarko E."/>
            <person name="Jarju S."/>
            <person name="Secka A."/>
            <person name="Antonio M."/>
            <person name="Oren A."/>
            <person name="Chaudhuri R.R."/>
            <person name="La Ragione R."/>
            <person name="Hildebrand F."/>
            <person name="Pallen M.J."/>
        </authorList>
    </citation>
    <scope>NUCLEOTIDE SEQUENCE</scope>
    <source>
        <strain evidence="11">B5-657</strain>
    </source>
</reference>
<evidence type="ECO:0000313" key="11">
    <source>
        <dbReference type="EMBL" id="MBU3805275.1"/>
    </source>
</evidence>
<name>A0A9E2KED7_9FIRM</name>
<gene>
    <name evidence="11" type="ORF">H9872_11060</name>
</gene>
<dbReference type="InterPro" id="IPR024932">
    <property type="entry name" value="ApbE"/>
</dbReference>